<dbReference type="InterPro" id="IPR027463">
    <property type="entry name" value="AcrB_DN_DC_subdom"/>
</dbReference>
<dbReference type="Gene3D" id="3.30.2090.10">
    <property type="entry name" value="Multidrug efflux transporter AcrB TolC docking domain, DN and DC subdomains"/>
    <property type="match status" value="2"/>
</dbReference>
<reference evidence="2" key="2">
    <citation type="submission" date="2020-09" db="EMBL/GenBank/DDBJ databases">
        <authorList>
            <person name="Sun Q."/>
            <person name="Zhou Y."/>
        </authorList>
    </citation>
    <scope>NUCLEOTIDE SEQUENCE</scope>
    <source>
        <strain evidence="2">CGMCC 1.15447</strain>
    </source>
</reference>
<feature type="transmembrane region" description="Helical" evidence="1">
    <location>
        <begin position="333"/>
        <end position="352"/>
    </location>
</feature>
<feature type="transmembrane region" description="Helical" evidence="1">
    <location>
        <begin position="359"/>
        <end position="379"/>
    </location>
</feature>
<keyword evidence="1" id="KW-0472">Membrane</keyword>
<dbReference type="InterPro" id="IPR001036">
    <property type="entry name" value="Acrflvin-R"/>
</dbReference>
<feature type="transmembrane region" description="Helical" evidence="1">
    <location>
        <begin position="870"/>
        <end position="890"/>
    </location>
</feature>
<dbReference type="Gene3D" id="1.20.1640.10">
    <property type="entry name" value="Multidrug efflux transporter AcrB transmembrane domain"/>
    <property type="match status" value="2"/>
</dbReference>
<dbReference type="Pfam" id="PF00873">
    <property type="entry name" value="ACR_tran"/>
    <property type="match status" value="1"/>
</dbReference>
<dbReference type="EMBL" id="BMJB01000004">
    <property type="protein sequence ID" value="GGA80008.1"/>
    <property type="molecule type" value="Genomic_DNA"/>
</dbReference>
<dbReference type="RefSeq" id="WP_188760741.1">
    <property type="nucleotide sequence ID" value="NZ_BMJB01000004.1"/>
</dbReference>
<feature type="transmembrane region" description="Helical" evidence="1">
    <location>
        <begin position="975"/>
        <end position="994"/>
    </location>
</feature>
<evidence type="ECO:0000313" key="3">
    <source>
        <dbReference type="Proteomes" id="UP000648801"/>
    </source>
</evidence>
<feature type="transmembrane region" description="Helical" evidence="1">
    <location>
        <begin position="527"/>
        <end position="546"/>
    </location>
</feature>
<evidence type="ECO:0000256" key="1">
    <source>
        <dbReference type="SAM" id="Phobius"/>
    </source>
</evidence>
<sequence>MWLVHAALRRPITVLVAVIAVALCSVLALTRMPVDIFPNLNLPVIYVAQPYGGMSPAQMEGYLTYYYESNFLYISGLESVESKSVENFALLKLSFRPGTDMNQALSQTVAYIERAHAYMPAGTVPPFVLRFDAGSVPVGYVTFFSKTHSVDELQDLALNRVRPLFTTLPGVSSPATFGGSSRTIVIKVDRDKLNSYRMSTGEVVKALLSGNVIAPSGDVKVGDLDRITPMNGVVSDIRSLADLPIRTGSGPTVFVRDIGTVEDGSDLTLGYALVNGRRTVYLPVTKRADASTLDVVNEVKASMGRFANVLPPDVQVSYEFDQSGRVRRSLASLIWEGVIGAVLTGLMVFLFLREWRSSFIVVASIPFALIAAVVGLWLAGQTINIMTLSGLALAVGILVDEAMVEIENIHRNLQITDNIPQAVLDGTRETMIPRLLAMLSILAVFVPSFLMVGVTRALFIPLSLAVGFTMLASYLLSSTFVPVLYIWLNRSMHRSVEESTGRSRFDHFRDRYTHLVQRLLGRRKTIVAIYLVGAAVILALAIPKLGREIFPHAPETQFQLRLRAPAGTRIEVTEQIALKTLDEIKRIAGPENVEISLGYVGTYAPSYPVNLVYLWTSGPQEAVLRIQLRKSARIHIQQLEEELRPVLARDFPGTAVTFESADIVDQIMDFGSPTPIEVAIQGFDLSTDHAYAERVRAELGKLDHLRDLHYAQPLEYPSLNVDIDRVRAGQLGLTVEDVARSVETATWSSRFVSRNFWQDPSTGVGYQVQVEVPQGEMKSIDDLANVPLMNGGSSNHPNVGDVANLSYGQVTGEFDRYDMQRMISLTANAVGEDLGSAASQVEQALQRAGAPPRGVEVQIRGQVTPLRQTMHYLTLGLLIAVVAIYLLLAANFQSLRLALVSVSTAPAVICGVALMLLMTGTTLNLQSFMGAIMALGVSVANSILLVTFAEEHRRQGDFSSVDAAVFGGGTRLRPIVMTSIAMIAGMVPMALGLSEGGRQVAPLGRAVIGGLMASTIATLLILPAVYSAAQERASKASASLDVTDQHSPYASL</sequence>
<feature type="transmembrane region" description="Helical" evidence="1">
    <location>
        <begin position="897"/>
        <end position="916"/>
    </location>
</feature>
<dbReference type="SUPFAM" id="SSF82714">
    <property type="entry name" value="Multidrug efflux transporter AcrB TolC docking domain, DN and DC subdomains"/>
    <property type="match status" value="2"/>
</dbReference>
<keyword evidence="1" id="KW-0812">Transmembrane</keyword>
<dbReference type="Gene3D" id="3.30.70.1430">
    <property type="entry name" value="Multidrug efflux transporter AcrB pore domain"/>
    <property type="match status" value="2"/>
</dbReference>
<organism evidence="2 3">
    <name type="scientific">Edaphobacter acidisoli</name>
    <dbReference type="NCBI Taxonomy" id="2040573"/>
    <lineage>
        <taxon>Bacteria</taxon>
        <taxon>Pseudomonadati</taxon>
        <taxon>Acidobacteriota</taxon>
        <taxon>Terriglobia</taxon>
        <taxon>Terriglobales</taxon>
        <taxon>Acidobacteriaceae</taxon>
        <taxon>Edaphobacter</taxon>
    </lineage>
</organism>
<feature type="transmembrane region" description="Helical" evidence="1">
    <location>
        <begin position="465"/>
        <end position="488"/>
    </location>
</feature>
<feature type="transmembrane region" description="Helical" evidence="1">
    <location>
        <begin position="385"/>
        <end position="404"/>
    </location>
</feature>
<dbReference type="Proteomes" id="UP000648801">
    <property type="component" value="Unassembled WGS sequence"/>
</dbReference>
<feature type="transmembrane region" description="Helical" evidence="1">
    <location>
        <begin position="928"/>
        <end position="949"/>
    </location>
</feature>
<dbReference type="PANTHER" id="PTHR32063:SF8">
    <property type="entry name" value="CATION EFFLUX PROTEIN"/>
    <property type="match status" value="1"/>
</dbReference>
<dbReference type="GO" id="GO:0042910">
    <property type="term" value="F:xenobiotic transmembrane transporter activity"/>
    <property type="evidence" value="ECO:0007669"/>
    <property type="project" value="TreeGrafter"/>
</dbReference>
<proteinExistence type="predicted"/>
<dbReference type="GO" id="GO:0005886">
    <property type="term" value="C:plasma membrane"/>
    <property type="evidence" value="ECO:0007669"/>
    <property type="project" value="TreeGrafter"/>
</dbReference>
<dbReference type="Gene3D" id="3.30.70.1320">
    <property type="entry name" value="Multidrug efflux transporter AcrB pore domain like"/>
    <property type="match status" value="1"/>
</dbReference>
<dbReference type="PRINTS" id="PR00702">
    <property type="entry name" value="ACRIFLAVINRP"/>
</dbReference>
<dbReference type="Gene3D" id="3.30.70.1440">
    <property type="entry name" value="Multidrug efflux transporter AcrB pore domain"/>
    <property type="match status" value="1"/>
</dbReference>
<dbReference type="SUPFAM" id="SSF82693">
    <property type="entry name" value="Multidrug efflux transporter AcrB pore domain, PN1, PN2, PC1 and PC2 subdomains"/>
    <property type="match status" value="2"/>
</dbReference>
<reference evidence="2" key="1">
    <citation type="journal article" date="2014" name="Int. J. Syst. Evol. Microbiol.">
        <title>Complete genome sequence of Corynebacterium casei LMG S-19264T (=DSM 44701T), isolated from a smear-ripened cheese.</title>
        <authorList>
            <consortium name="US DOE Joint Genome Institute (JGI-PGF)"/>
            <person name="Walter F."/>
            <person name="Albersmeier A."/>
            <person name="Kalinowski J."/>
            <person name="Ruckert C."/>
        </authorList>
    </citation>
    <scope>NUCLEOTIDE SEQUENCE</scope>
    <source>
        <strain evidence="2">CGMCC 1.15447</strain>
    </source>
</reference>
<dbReference type="SUPFAM" id="SSF82866">
    <property type="entry name" value="Multidrug efflux transporter AcrB transmembrane domain"/>
    <property type="match status" value="2"/>
</dbReference>
<dbReference type="AlphaFoldDB" id="A0A916S3X3"/>
<accession>A0A916S3X3</accession>
<evidence type="ECO:0000313" key="2">
    <source>
        <dbReference type="EMBL" id="GGA80008.1"/>
    </source>
</evidence>
<gene>
    <name evidence="2" type="ORF">GCM10011507_34090</name>
</gene>
<feature type="transmembrane region" description="Helical" evidence="1">
    <location>
        <begin position="435"/>
        <end position="459"/>
    </location>
</feature>
<feature type="transmembrane region" description="Helical" evidence="1">
    <location>
        <begin position="1006"/>
        <end position="1026"/>
    </location>
</feature>
<protein>
    <submittedName>
        <fullName evidence="2">RND transporter</fullName>
    </submittedName>
</protein>
<name>A0A916S3X3_9BACT</name>
<comment type="caution">
    <text evidence="2">The sequence shown here is derived from an EMBL/GenBank/DDBJ whole genome shotgun (WGS) entry which is preliminary data.</text>
</comment>
<keyword evidence="1" id="KW-1133">Transmembrane helix</keyword>
<dbReference type="PANTHER" id="PTHR32063">
    <property type="match status" value="1"/>
</dbReference>
<keyword evidence="3" id="KW-1185">Reference proteome</keyword>